<evidence type="ECO:0000256" key="1">
    <source>
        <dbReference type="ARBA" id="ARBA00004123"/>
    </source>
</evidence>
<comment type="subcellular location">
    <subcellularLocation>
        <location evidence="1 5">Nucleus</location>
    </subcellularLocation>
</comment>
<keyword evidence="9" id="KW-1185">Reference proteome</keyword>
<dbReference type="InterPro" id="IPR056772">
    <property type="entry name" value="RecA-like_ORC2"/>
</dbReference>
<dbReference type="GO" id="GO:0003688">
    <property type="term" value="F:DNA replication origin binding"/>
    <property type="evidence" value="ECO:0007669"/>
    <property type="project" value="UniProtKB-UniRule"/>
</dbReference>
<dbReference type="Pfam" id="PF24882">
    <property type="entry name" value="WHD_ORC2"/>
    <property type="match status" value="1"/>
</dbReference>
<protein>
    <recommendedName>
        <fullName evidence="5">Origin recognition complex subunit 2</fullName>
    </recommendedName>
</protein>
<evidence type="ECO:0000259" key="7">
    <source>
        <dbReference type="Pfam" id="PF24882"/>
    </source>
</evidence>
<reference evidence="8 9" key="1">
    <citation type="submission" date="2024-03" db="EMBL/GenBank/DDBJ databases">
        <title>Complete genome sequence of the green alga Chloropicon roscoffensis RCC1871.</title>
        <authorList>
            <person name="Lemieux C."/>
            <person name="Pombert J.-F."/>
            <person name="Otis C."/>
            <person name="Turmel M."/>
        </authorList>
    </citation>
    <scope>NUCLEOTIDE SEQUENCE [LARGE SCALE GENOMIC DNA]</scope>
    <source>
        <strain evidence="8 9">RCC1871</strain>
    </source>
</reference>
<comment type="subunit">
    <text evidence="5">Component of the origin recognition complex (ORC).</text>
</comment>
<evidence type="ECO:0000313" key="8">
    <source>
        <dbReference type="EMBL" id="WZN62027.1"/>
    </source>
</evidence>
<evidence type="ECO:0000256" key="5">
    <source>
        <dbReference type="RuleBase" id="RU368084"/>
    </source>
</evidence>
<gene>
    <name evidence="8" type="ORF">HKI87_05g35630</name>
</gene>
<keyword evidence="3 5" id="KW-0235">DNA replication</keyword>
<evidence type="ECO:0000313" key="9">
    <source>
        <dbReference type="Proteomes" id="UP001472866"/>
    </source>
</evidence>
<comment type="function">
    <text evidence="5">Component of the origin recognition complex (ORC) that binds origins of replication. DNA-binding is ATP-dependent. ORC is required to assemble the pre-replication complex necessary to initiate DNA replication.</text>
</comment>
<dbReference type="AlphaFoldDB" id="A0AAX4P7N4"/>
<name>A0AAX4P7N4_9CHLO</name>
<dbReference type="PANTHER" id="PTHR14052">
    <property type="entry name" value="ORIGIN RECOGNITION COMPLEX SUBUNIT 2"/>
    <property type="match status" value="1"/>
</dbReference>
<dbReference type="Proteomes" id="UP001472866">
    <property type="component" value="Chromosome 05"/>
</dbReference>
<evidence type="ECO:0000256" key="4">
    <source>
        <dbReference type="ARBA" id="ARBA00023242"/>
    </source>
</evidence>
<organism evidence="8 9">
    <name type="scientific">Chloropicon roscoffensis</name>
    <dbReference type="NCBI Taxonomy" id="1461544"/>
    <lineage>
        <taxon>Eukaryota</taxon>
        <taxon>Viridiplantae</taxon>
        <taxon>Chlorophyta</taxon>
        <taxon>Chloropicophyceae</taxon>
        <taxon>Chloropicales</taxon>
        <taxon>Chloropicaceae</taxon>
        <taxon>Chloropicon</taxon>
    </lineage>
</organism>
<dbReference type="InterPro" id="IPR007220">
    <property type="entry name" value="ORC2"/>
</dbReference>
<dbReference type="GO" id="GO:0005664">
    <property type="term" value="C:nuclear origin of replication recognition complex"/>
    <property type="evidence" value="ECO:0007669"/>
    <property type="project" value="UniProtKB-UniRule"/>
</dbReference>
<comment type="similarity">
    <text evidence="2 5">Belongs to the ORC2 family.</text>
</comment>
<dbReference type="PANTHER" id="PTHR14052:SF0">
    <property type="entry name" value="ORIGIN RECOGNITION COMPLEX SUBUNIT 2"/>
    <property type="match status" value="1"/>
</dbReference>
<dbReference type="GO" id="GO:0006260">
    <property type="term" value="P:DNA replication"/>
    <property type="evidence" value="ECO:0007669"/>
    <property type="project" value="UniProtKB-UniRule"/>
</dbReference>
<dbReference type="EMBL" id="CP151505">
    <property type="protein sequence ID" value="WZN62027.1"/>
    <property type="molecule type" value="Genomic_DNA"/>
</dbReference>
<feature type="domain" description="Origin recognition complex subunit 2 RecA-like" evidence="6">
    <location>
        <begin position="29"/>
        <end position="201"/>
    </location>
</feature>
<accession>A0AAX4P7N4</accession>
<feature type="domain" description="Origin recognition complex subunit 2 winged-helix" evidence="7">
    <location>
        <begin position="273"/>
        <end position="329"/>
    </location>
</feature>
<proteinExistence type="inferred from homology"/>
<evidence type="ECO:0000259" key="6">
    <source>
        <dbReference type="Pfam" id="PF04084"/>
    </source>
</evidence>
<evidence type="ECO:0000256" key="2">
    <source>
        <dbReference type="ARBA" id="ARBA00007421"/>
    </source>
</evidence>
<dbReference type="Pfam" id="PF04084">
    <property type="entry name" value="RecA-like_ORC2"/>
    <property type="match status" value="1"/>
</dbReference>
<dbReference type="InterPro" id="IPR056773">
    <property type="entry name" value="WHD_ORC2"/>
</dbReference>
<evidence type="ECO:0000256" key="3">
    <source>
        <dbReference type="ARBA" id="ARBA00022705"/>
    </source>
</evidence>
<keyword evidence="4 5" id="KW-0539">Nucleus</keyword>
<sequence>MSKPLTKRQKRAAVAEADEVIPVKHFNEKQDLLLRHGARFPSWACSLHEGFSMLLYGFGSKRPVLSAFMKYLMEADEEAAVVVVLGYSPHFTAKELLVQLSQASGLTGEEEALNVTGSKKSVASLARKVVGHLESSNRTVFVFLNNIEGQNLRTDDCQELIARIASLKSVHLVATVDNASVAPLLWDQKTADRLNLHYHHVPTYCSYEDELMYQNDIAFEENDGRRLQAASVVLSSLTQTARAVFRELGESQIAEGGGDHARSDGDGGEGSASGTGMAFAELFASCREQLILSNEITLRSHLEEFLDHDLVCLSESPDTRTALYKIPLRVADIERLMDLCL</sequence>